<reference evidence="9 10" key="1">
    <citation type="submission" date="2020-08" db="EMBL/GenBank/DDBJ databases">
        <title>Functional genomics of gut bacteria from endangered species of beetles.</title>
        <authorList>
            <person name="Carlos-Shanley C."/>
        </authorList>
    </citation>
    <scope>NUCLEOTIDE SEQUENCE [LARGE SCALE GENOMIC DNA]</scope>
    <source>
        <strain evidence="9 10">S00136</strain>
    </source>
</reference>
<dbReference type="Pfam" id="PF00557">
    <property type="entry name" value="Peptidase_M24"/>
    <property type="match status" value="1"/>
</dbReference>
<comment type="catalytic activity">
    <reaction evidence="1">
        <text>Release of any N-terminal amino acid, including proline, that is linked to proline, even from a dipeptide or tripeptide.</text>
        <dbReference type="EC" id="3.4.11.9"/>
    </reaction>
</comment>
<dbReference type="InterPro" id="IPR036005">
    <property type="entry name" value="Creatinase/aminopeptidase-like"/>
</dbReference>
<dbReference type="GO" id="GO:0006508">
    <property type="term" value="P:proteolysis"/>
    <property type="evidence" value="ECO:0007669"/>
    <property type="project" value="TreeGrafter"/>
</dbReference>
<keyword evidence="9" id="KW-0645">Protease</keyword>
<keyword evidence="5" id="KW-0479">Metal-binding</keyword>
<evidence type="ECO:0000259" key="8">
    <source>
        <dbReference type="Pfam" id="PF00557"/>
    </source>
</evidence>
<keyword evidence="6" id="KW-0378">Hydrolase</keyword>
<dbReference type="RefSeq" id="WP_184166155.1">
    <property type="nucleotide sequence ID" value="NZ_JACHLC010000006.1"/>
</dbReference>
<comment type="cofactor">
    <cofactor evidence="2">
        <name>Mn(2+)</name>
        <dbReference type="ChEBI" id="CHEBI:29035"/>
    </cofactor>
</comment>
<dbReference type="GO" id="GO:0004177">
    <property type="term" value="F:aminopeptidase activity"/>
    <property type="evidence" value="ECO:0007669"/>
    <property type="project" value="UniProtKB-KW"/>
</dbReference>
<keyword evidence="7" id="KW-0464">Manganese</keyword>
<dbReference type="Proteomes" id="UP000589738">
    <property type="component" value="Unassembled WGS sequence"/>
</dbReference>
<dbReference type="EC" id="3.4.11.9" evidence="4"/>
<dbReference type="PANTHER" id="PTHR43226">
    <property type="entry name" value="XAA-PRO AMINOPEPTIDASE 3"/>
    <property type="match status" value="1"/>
</dbReference>
<dbReference type="SUPFAM" id="SSF55920">
    <property type="entry name" value="Creatinase/aminopeptidase"/>
    <property type="match status" value="1"/>
</dbReference>
<comment type="caution">
    <text evidence="9">The sequence shown here is derived from an EMBL/GenBank/DDBJ whole genome shotgun (WGS) entry which is preliminary data.</text>
</comment>
<evidence type="ECO:0000256" key="3">
    <source>
        <dbReference type="ARBA" id="ARBA00008766"/>
    </source>
</evidence>
<evidence type="ECO:0000256" key="6">
    <source>
        <dbReference type="ARBA" id="ARBA00022801"/>
    </source>
</evidence>
<dbReference type="InterPro" id="IPR052433">
    <property type="entry name" value="X-Pro_dipept-like"/>
</dbReference>
<sequence length="432" mass="49563">MIHNKYFSEEQIKTRKQQMSSQWDTVLKTNEAVLIHSGEPIQKPGGLDSTYPFLPHPAYFWLTLRRRETEILLYSKDLGWIEFHKEISNEEIFWEGEKNDILISSQGKNINSLENFLENHRFSRIFHLGQAKDASPEAFELKTLLDKTRRKKDASEVSFIRHIAEIANSGYQKITSVLQPGMTERELQIAYESEIFRNGAHTVPYETIVGSGSNSAILHALPSQKIIKENEFVLVDAGADIFDYCVDVTRTFYSSGEMSSQHKDLYSIVLKAYHECVAMSKAGVFWRDVHIHSAKVITEGLLQLGILKGNLSDLIEKEIVSLFYSHGVGHLVGLRVRDTGQEENLNPKTYFGARLRVDLELEENHLITVEPGCYFMPAILESAYQQKKFYDDINWTELKKWYDIGGVRIEDNILIKNDGNENLTNCIAKTEY</sequence>
<evidence type="ECO:0000256" key="1">
    <source>
        <dbReference type="ARBA" id="ARBA00001424"/>
    </source>
</evidence>
<organism evidence="9 10">
    <name type="scientific">Chryseobacterium shigense</name>
    <dbReference type="NCBI Taxonomy" id="297244"/>
    <lineage>
        <taxon>Bacteria</taxon>
        <taxon>Pseudomonadati</taxon>
        <taxon>Bacteroidota</taxon>
        <taxon>Flavobacteriia</taxon>
        <taxon>Flavobacteriales</taxon>
        <taxon>Weeksellaceae</taxon>
        <taxon>Chryseobacterium group</taxon>
        <taxon>Chryseobacterium</taxon>
    </lineage>
</organism>
<name>A0A841NCR6_9FLAO</name>
<evidence type="ECO:0000256" key="4">
    <source>
        <dbReference type="ARBA" id="ARBA00012574"/>
    </source>
</evidence>
<dbReference type="GO" id="GO:0046872">
    <property type="term" value="F:metal ion binding"/>
    <property type="evidence" value="ECO:0007669"/>
    <property type="project" value="UniProtKB-KW"/>
</dbReference>
<protein>
    <recommendedName>
        <fullName evidence="4">Xaa-Pro aminopeptidase</fullName>
        <ecNumber evidence="4">3.4.11.9</ecNumber>
    </recommendedName>
</protein>
<dbReference type="InterPro" id="IPR000994">
    <property type="entry name" value="Pept_M24"/>
</dbReference>
<evidence type="ECO:0000313" key="10">
    <source>
        <dbReference type="Proteomes" id="UP000589738"/>
    </source>
</evidence>
<feature type="domain" description="Peptidase M24" evidence="8">
    <location>
        <begin position="160"/>
        <end position="416"/>
    </location>
</feature>
<gene>
    <name evidence="9" type="ORF">HNP36_003597</name>
</gene>
<dbReference type="PANTHER" id="PTHR43226:SF4">
    <property type="entry name" value="XAA-PRO AMINOPEPTIDASE 3"/>
    <property type="match status" value="1"/>
</dbReference>
<dbReference type="Gene3D" id="3.90.230.10">
    <property type="entry name" value="Creatinase/methionine aminopeptidase superfamily"/>
    <property type="match status" value="1"/>
</dbReference>
<evidence type="ECO:0000256" key="5">
    <source>
        <dbReference type="ARBA" id="ARBA00022723"/>
    </source>
</evidence>
<comment type="similarity">
    <text evidence="3">Belongs to the peptidase M24B family.</text>
</comment>
<accession>A0A841NCR6</accession>
<dbReference type="EMBL" id="JACHLC010000006">
    <property type="protein sequence ID" value="MBB6372481.1"/>
    <property type="molecule type" value="Genomic_DNA"/>
</dbReference>
<keyword evidence="9" id="KW-0031">Aminopeptidase</keyword>
<evidence type="ECO:0000313" key="9">
    <source>
        <dbReference type="EMBL" id="MBB6372481.1"/>
    </source>
</evidence>
<evidence type="ECO:0000256" key="2">
    <source>
        <dbReference type="ARBA" id="ARBA00001936"/>
    </source>
</evidence>
<keyword evidence="10" id="KW-1185">Reference proteome</keyword>
<dbReference type="AlphaFoldDB" id="A0A841NCR6"/>
<proteinExistence type="inferred from homology"/>
<evidence type="ECO:0000256" key="7">
    <source>
        <dbReference type="ARBA" id="ARBA00023211"/>
    </source>
</evidence>